<dbReference type="AlphaFoldDB" id="I1BGP3"/>
<reference evidence="1 2" key="1">
    <citation type="journal article" date="2009" name="PLoS Genet.">
        <title>Genomic analysis of the basal lineage fungus Rhizopus oryzae reveals a whole-genome duplication.</title>
        <authorList>
            <person name="Ma L.-J."/>
            <person name="Ibrahim A.S."/>
            <person name="Skory C."/>
            <person name="Grabherr M.G."/>
            <person name="Burger G."/>
            <person name="Butler M."/>
            <person name="Elias M."/>
            <person name="Idnurm A."/>
            <person name="Lang B.F."/>
            <person name="Sone T."/>
            <person name="Abe A."/>
            <person name="Calvo S.E."/>
            <person name="Corrochano L.M."/>
            <person name="Engels R."/>
            <person name="Fu J."/>
            <person name="Hansberg W."/>
            <person name="Kim J.-M."/>
            <person name="Kodira C.D."/>
            <person name="Koehrsen M.J."/>
            <person name="Liu B."/>
            <person name="Miranda-Saavedra D."/>
            <person name="O'Leary S."/>
            <person name="Ortiz-Castellanos L."/>
            <person name="Poulter R."/>
            <person name="Rodriguez-Romero J."/>
            <person name="Ruiz-Herrera J."/>
            <person name="Shen Y.-Q."/>
            <person name="Zeng Q."/>
            <person name="Galagan J."/>
            <person name="Birren B.W."/>
            <person name="Cuomo C.A."/>
            <person name="Wickes B.L."/>
        </authorList>
    </citation>
    <scope>NUCLEOTIDE SEQUENCE [LARGE SCALE GENOMIC DNA]</scope>
    <source>
        <strain evidence="2">RA 99-880 / ATCC MYA-4621 / FGSC 9543 / NRRL 43880</strain>
    </source>
</reference>
<dbReference type="VEuPathDB" id="FungiDB:RO3G_00077"/>
<evidence type="ECO:0000313" key="1">
    <source>
        <dbReference type="EMBL" id="EIE75373.1"/>
    </source>
</evidence>
<dbReference type="Proteomes" id="UP000009138">
    <property type="component" value="Unassembled WGS sequence"/>
</dbReference>
<keyword evidence="2" id="KW-1185">Reference proteome</keyword>
<evidence type="ECO:0000313" key="2">
    <source>
        <dbReference type="Proteomes" id="UP000009138"/>
    </source>
</evidence>
<dbReference type="GeneID" id="93607049"/>
<dbReference type="InParanoid" id="I1BGP3"/>
<name>I1BGP3_RHIO9</name>
<sequence length="94" mass="10803">MNGSSGESLLSFSKRNEAAIRSTETDIKYDVTKDFTQSRTFEGFKKLGHVIYKVGQKELEFVKAVTDLFIISKPFIYEKKLSYTLDFLEGYSLK</sequence>
<gene>
    <name evidence="1" type="ORF">RO3G_00077</name>
</gene>
<dbReference type="EMBL" id="CH476732">
    <property type="protein sequence ID" value="EIE75373.1"/>
    <property type="molecule type" value="Genomic_DNA"/>
</dbReference>
<protein>
    <submittedName>
        <fullName evidence="1">Uncharacterized protein</fullName>
    </submittedName>
</protein>
<dbReference type="RefSeq" id="XP_067510769.1">
    <property type="nucleotide sequence ID" value="XM_067654668.1"/>
</dbReference>
<accession>I1BGP3</accession>
<proteinExistence type="predicted"/>
<organism evidence="1 2">
    <name type="scientific">Rhizopus delemar (strain RA 99-880 / ATCC MYA-4621 / FGSC 9543 / NRRL 43880)</name>
    <name type="common">Mucormycosis agent</name>
    <name type="synonym">Rhizopus arrhizus var. delemar</name>
    <dbReference type="NCBI Taxonomy" id="246409"/>
    <lineage>
        <taxon>Eukaryota</taxon>
        <taxon>Fungi</taxon>
        <taxon>Fungi incertae sedis</taxon>
        <taxon>Mucoromycota</taxon>
        <taxon>Mucoromycotina</taxon>
        <taxon>Mucoromycetes</taxon>
        <taxon>Mucorales</taxon>
        <taxon>Mucorineae</taxon>
        <taxon>Rhizopodaceae</taxon>
        <taxon>Rhizopus</taxon>
    </lineage>
</organism>